<accession>A0A3D3YJJ6</accession>
<dbReference type="PANTHER" id="PTHR11079:SF161">
    <property type="entry name" value="CMP_DCMP-TYPE DEAMINASE DOMAIN-CONTAINING PROTEIN"/>
    <property type="match status" value="1"/>
</dbReference>
<dbReference type="EMBL" id="AP019735">
    <property type="protein sequence ID" value="BBL02991.1"/>
    <property type="molecule type" value="Genomic_DNA"/>
</dbReference>
<evidence type="ECO:0000256" key="4">
    <source>
        <dbReference type="ARBA" id="ARBA00022833"/>
    </source>
</evidence>
<evidence type="ECO:0000256" key="3">
    <source>
        <dbReference type="ARBA" id="ARBA00022801"/>
    </source>
</evidence>
<dbReference type="FunFam" id="3.40.140.10:FF:000011">
    <property type="entry name" value="tRNA-specific adenosine deaminase"/>
    <property type="match status" value="1"/>
</dbReference>
<keyword evidence="6" id="KW-1185">Reference proteome</keyword>
<name>A0A3D3YJJ6_9BACT</name>
<dbReference type="GO" id="GO:0047974">
    <property type="term" value="F:guanosine deaminase activity"/>
    <property type="evidence" value="ECO:0007669"/>
    <property type="project" value="TreeGrafter"/>
</dbReference>
<dbReference type="PROSITE" id="PS00903">
    <property type="entry name" value="CYT_DCMP_DEAMINASES_1"/>
    <property type="match status" value="1"/>
</dbReference>
<dbReference type="Proteomes" id="UP000318946">
    <property type="component" value="Chromosome"/>
</dbReference>
<protein>
    <submittedName>
        <fullName evidence="5">tRNA-specific adenosine deaminase</fullName>
    </submittedName>
</protein>
<dbReference type="AlphaFoldDB" id="A0A3D3YJJ6"/>
<dbReference type="InterPro" id="IPR002125">
    <property type="entry name" value="CMP_dCMP_dom"/>
</dbReference>
<dbReference type="PROSITE" id="PS51747">
    <property type="entry name" value="CYT_DCMP_DEAMINASES_2"/>
    <property type="match status" value="1"/>
</dbReference>
<proteinExistence type="inferred from homology"/>
<evidence type="ECO:0000313" key="5">
    <source>
        <dbReference type="EMBL" id="BBL02991.1"/>
    </source>
</evidence>
<dbReference type="InterPro" id="IPR016192">
    <property type="entry name" value="APOBEC/CMP_deaminase_Zn-bd"/>
</dbReference>
<sequence>MNGSKNKFMELAIALSEKSVAEGGGPFGAVVVRRGEVVATGTNSVTLLNDPTAHAEVSAIRAACAAVKDFKLEECEIYSSCEPCPMCLSAIYWAGIRKIYFANTREDAKRIGFDDSFIYDQIPLAPSRRTVPSEEMMRAEALQAFRLWERKEDKVEY</sequence>
<accession>A0A4Y1XQ01</accession>
<accession>A0A4Y1WPE2</accession>
<dbReference type="STRING" id="1118061.GCA_000311925_02132"/>
<evidence type="ECO:0000256" key="1">
    <source>
        <dbReference type="ARBA" id="ARBA00006576"/>
    </source>
</evidence>
<keyword evidence="4" id="KW-0862">Zinc</keyword>
<dbReference type="Gene3D" id="3.40.140.10">
    <property type="entry name" value="Cytidine Deaminase, domain 2"/>
    <property type="match status" value="1"/>
</dbReference>
<evidence type="ECO:0000313" key="6">
    <source>
        <dbReference type="Proteomes" id="UP000318946"/>
    </source>
</evidence>
<dbReference type="OrthoDB" id="9802676at2"/>
<gene>
    <name evidence="5" type="ORF">A5CBH24_03040</name>
</gene>
<dbReference type="SUPFAM" id="SSF53927">
    <property type="entry name" value="Cytidine deaminase-like"/>
    <property type="match status" value="1"/>
</dbReference>
<dbReference type="CDD" id="cd01285">
    <property type="entry name" value="nucleoside_deaminase"/>
    <property type="match status" value="1"/>
</dbReference>
<dbReference type="KEGG" id="acou:A5CBH24_03040"/>
<evidence type="ECO:0000256" key="2">
    <source>
        <dbReference type="ARBA" id="ARBA00022723"/>
    </source>
</evidence>
<keyword evidence="2" id="KW-0479">Metal-binding</keyword>
<organism evidence="5 6">
    <name type="scientific">Alistipes communis</name>
    <dbReference type="NCBI Taxonomy" id="2585118"/>
    <lineage>
        <taxon>Bacteria</taxon>
        <taxon>Pseudomonadati</taxon>
        <taxon>Bacteroidota</taxon>
        <taxon>Bacteroidia</taxon>
        <taxon>Bacteroidales</taxon>
        <taxon>Rikenellaceae</taxon>
        <taxon>Alistipes</taxon>
    </lineage>
</organism>
<dbReference type="Pfam" id="PF00383">
    <property type="entry name" value="dCMP_cyt_deam_1"/>
    <property type="match status" value="1"/>
</dbReference>
<dbReference type="GO" id="GO:0008270">
    <property type="term" value="F:zinc ion binding"/>
    <property type="evidence" value="ECO:0007669"/>
    <property type="project" value="InterPro"/>
</dbReference>
<keyword evidence="3" id="KW-0378">Hydrolase</keyword>
<dbReference type="RefSeq" id="WP_141411971.1">
    <property type="nucleotide sequence ID" value="NZ_AP019735.1"/>
</dbReference>
<reference evidence="6" key="1">
    <citation type="submission" date="2019-06" db="EMBL/GenBank/DDBJ databases">
        <title>Alistipes onderdonkii subsp. vulgaris subsp. nov., Alistipes dispar sp. nov. and Alistipes communis sp. nov., isolated from human faeces, and creation of Alistipes onderdonkii subsp. onderdonkii subsp. nov.</title>
        <authorList>
            <person name="Sakamoto M."/>
            <person name="Ikeyama N."/>
            <person name="Ogata Y."/>
            <person name="Suda W."/>
            <person name="Iino T."/>
            <person name="Hattori M."/>
            <person name="Ohkuma M."/>
        </authorList>
    </citation>
    <scope>NUCLEOTIDE SEQUENCE [LARGE SCALE GENOMIC DNA]</scope>
    <source>
        <strain evidence="6">5CBH24</strain>
    </source>
</reference>
<comment type="similarity">
    <text evidence="1">Belongs to the cytidine and deoxycytidylate deaminase family.</text>
</comment>
<dbReference type="GO" id="GO:0006152">
    <property type="term" value="P:purine nucleoside catabolic process"/>
    <property type="evidence" value="ECO:0007669"/>
    <property type="project" value="TreeGrafter"/>
</dbReference>
<dbReference type="PANTHER" id="PTHR11079">
    <property type="entry name" value="CYTOSINE DEAMINASE FAMILY MEMBER"/>
    <property type="match status" value="1"/>
</dbReference>
<dbReference type="GeneID" id="78341027"/>
<dbReference type="InterPro" id="IPR016193">
    <property type="entry name" value="Cytidine_deaminase-like"/>
</dbReference>